<dbReference type="SUPFAM" id="SSF49299">
    <property type="entry name" value="PKD domain"/>
    <property type="match status" value="1"/>
</dbReference>
<gene>
    <name evidence="5" type="ORF">SAMN05444342_2540</name>
    <name evidence="4" type="ORF">ZOD2009_11655</name>
</gene>
<dbReference type="Gene3D" id="2.60.40.10">
    <property type="entry name" value="Immunoglobulins"/>
    <property type="match status" value="2"/>
</dbReference>
<dbReference type="InterPro" id="IPR035986">
    <property type="entry name" value="PKD_dom_sf"/>
</dbReference>
<accession>E7QU51</accession>
<feature type="region of interest" description="Disordered" evidence="1">
    <location>
        <begin position="256"/>
        <end position="300"/>
    </location>
</feature>
<dbReference type="CDD" id="cd00146">
    <property type="entry name" value="PKD"/>
    <property type="match status" value="1"/>
</dbReference>
<evidence type="ECO:0000256" key="1">
    <source>
        <dbReference type="SAM" id="MobiDB-lite"/>
    </source>
</evidence>
<feature type="compositionally biased region" description="Low complexity" evidence="1">
    <location>
        <begin position="286"/>
        <end position="297"/>
    </location>
</feature>
<organism evidence="4 6">
    <name type="scientific">Haladaptatus paucihalophilus DX253</name>
    <dbReference type="NCBI Taxonomy" id="797209"/>
    <lineage>
        <taxon>Archaea</taxon>
        <taxon>Methanobacteriati</taxon>
        <taxon>Methanobacteriota</taxon>
        <taxon>Stenosarchaea group</taxon>
        <taxon>Halobacteria</taxon>
        <taxon>Halobacteriales</taxon>
        <taxon>Haladaptataceae</taxon>
        <taxon>Haladaptatus</taxon>
    </lineage>
</organism>
<evidence type="ECO:0000259" key="3">
    <source>
        <dbReference type="PROSITE" id="PS50093"/>
    </source>
</evidence>
<feature type="compositionally biased region" description="Polar residues" evidence="1">
    <location>
        <begin position="262"/>
        <end position="271"/>
    </location>
</feature>
<keyword evidence="2" id="KW-0472">Membrane</keyword>
<dbReference type="InterPro" id="IPR022409">
    <property type="entry name" value="PKD/Chitinase_dom"/>
</dbReference>
<dbReference type="OrthoDB" id="103676at2157"/>
<dbReference type="AlphaFoldDB" id="E7QU51"/>
<protein>
    <submittedName>
        <fullName evidence="5">PKD domain-containing protein</fullName>
    </submittedName>
</protein>
<dbReference type="InterPro" id="IPR000601">
    <property type="entry name" value="PKD_dom"/>
</dbReference>
<name>E7QU51_HALPU</name>
<evidence type="ECO:0000313" key="7">
    <source>
        <dbReference type="Proteomes" id="UP000184203"/>
    </source>
</evidence>
<dbReference type="Proteomes" id="UP000184203">
    <property type="component" value="Unassembled WGS sequence"/>
</dbReference>
<evidence type="ECO:0000313" key="6">
    <source>
        <dbReference type="Proteomes" id="UP000003751"/>
    </source>
</evidence>
<dbReference type="PATRIC" id="fig|797209.4.peg.2295"/>
<keyword evidence="2" id="KW-0812">Transmembrane</keyword>
<sequence length="479" mass="50521">MKLRPVLVALLVLSLFGTAVALPPPGLPGDDLPDAPTNHHSTYAVEQGASCTEVSPIHGDTNVVDFYDYRTPYTNSSSWAYGYFGPKAFTRENGSTMFLYQAPSGVTSLVMIHDKMNKSRTGDNNPMSTVTFGFDGLPSSGQWVLMDDTYPHRDDRWSRTRLDWIWAGSRTDGGVFRGVSGDSKITVTPSWNDDATLYNPQLKHEPVTSWAFLSGGSGSPSATELDMGSPVTIRPGTCGGSLQASLRAAGTASAGTPITLDASRSSDSEGTPTKYRWDYDDDGTVDETTTRPTTTHTYSKPGEHIARVTVVDSNGHTASATTPVTVERTKADIHVTDVSLDRKQVSKGEKVTVSATFKNTGDGDGTIPAVLAVGNSVGARKRVHVAAGKTKTVTYTYEATATGKQEVAVNGVSAGTLAVGQPTTTGEANTTTHAKPGGETTPGSNGSHSFGPNVVFDHPGMSGFVVAVILLGAALVVRR</sequence>
<feature type="compositionally biased region" description="Low complexity" evidence="1">
    <location>
        <begin position="423"/>
        <end position="432"/>
    </location>
</feature>
<dbReference type="EMBL" id="FRAN01000003">
    <property type="protein sequence ID" value="SHK89499.1"/>
    <property type="molecule type" value="Genomic_DNA"/>
</dbReference>
<evidence type="ECO:0000256" key="2">
    <source>
        <dbReference type="SAM" id="Phobius"/>
    </source>
</evidence>
<proteinExistence type="predicted"/>
<evidence type="ECO:0000313" key="4">
    <source>
        <dbReference type="EMBL" id="EFW92130.1"/>
    </source>
</evidence>
<dbReference type="EMBL" id="AEMG01000009">
    <property type="protein sequence ID" value="EFW92130.1"/>
    <property type="molecule type" value="Genomic_DNA"/>
</dbReference>
<feature type="compositionally biased region" description="Polar residues" evidence="1">
    <location>
        <begin position="441"/>
        <end position="450"/>
    </location>
</feature>
<feature type="domain" description="PKD" evidence="3">
    <location>
        <begin position="265"/>
        <end position="333"/>
    </location>
</feature>
<dbReference type="STRING" id="797209.GCA_000376445_02461"/>
<reference evidence="5" key="2">
    <citation type="submission" date="2016-11" db="EMBL/GenBank/DDBJ databases">
        <authorList>
            <person name="Jaros S."/>
            <person name="Januszkiewicz K."/>
            <person name="Wedrychowicz H."/>
        </authorList>
    </citation>
    <scope>NUCLEOTIDE SEQUENCE [LARGE SCALE GENOMIC DNA]</scope>
    <source>
        <strain evidence="5">DX253</strain>
    </source>
</reference>
<dbReference type="eggNOG" id="arCOG07581">
    <property type="taxonomic scope" value="Archaea"/>
</dbReference>
<evidence type="ECO:0000313" key="5">
    <source>
        <dbReference type="EMBL" id="SHK89499.1"/>
    </source>
</evidence>
<dbReference type="InterPro" id="IPR013783">
    <property type="entry name" value="Ig-like_fold"/>
</dbReference>
<dbReference type="Proteomes" id="UP000003751">
    <property type="component" value="Unassembled WGS sequence"/>
</dbReference>
<reference evidence="7" key="3">
    <citation type="submission" date="2016-11" db="EMBL/GenBank/DDBJ databases">
        <authorList>
            <person name="Varghese N."/>
            <person name="Submissions S."/>
        </authorList>
    </citation>
    <scope>NUCLEOTIDE SEQUENCE [LARGE SCALE GENOMIC DNA]</scope>
    <source>
        <strain evidence="7">DX253</strain>
    </source>
</reference>
<reference evidence="4 6" key="1">
    <citation type="journal article" date="2014" name="ISME J.">
        <title>Trehalose/2-sulfotrehalose biosynthesis and glycine-betaine uptake are widely spread mechanisms for osmoadaptation in the Halobacteriales.</title>
        <authorList>
            <person name="Youssef N.H."/>
            <person name="Savage-Ashlock K.N."/>
            <person name="McCully A.L."/>
            <person name="Luedtke B."/>
            <person name="Shaw E.I."/>
            <person name="Hoff W.D."/>
            <person name="Elshahed M.S."/>
        </authorList>
    </citation>
    <scope>NUCLEOTIDE SEQUENCE [LARGE SCALE GENOMIC DNA]</scope>
    <source>
        <strain evidence="4 6">DX253</strain>
    </source>
</reference>
<dbReference type="RefSeq" id="WP_007979943.1">
    <property type="nucleotide sequence ID" value="NZ_AEMG01000009.1"/>
</dbReference>
<keyword evidence="7" id="KW-1185">Reference proteome</keyword>
<keyword evidence="2" id="KW-1133">Transmembrane helix</keyword>
<dbReference type="Pfam" id="PF18911">
    <property type="entry name" value="PKD_4"/>
    <property type="match status" value="1"/>
</dbReference>
<feature type="transmembrane region" description="Helical" evidence="2">
    <location>
        <begin position="460"/>
        <end position="477"/>
    </location>
</feature>
<dbReference type="SMART" id="SM00089">
    <property type="entry name" value="PKD"/>
    <property type="match status" value="1"/>
</dbReference>
<dbReference type="eggNOG" id="arCOG07560">
    <property type="taxonomic scope" value="Archaea"/>
</dbReference>
<dbReference type="PROSITE" id="PS50093">
    <property type="entry name" value="PKD"/>
    <property type="match status" value="1"/>
</dbReference>
<feature type="region of interest" description="Disordered" evidence="1">
    <location>
        <begin position="419"/>
        <end position="451"/>
    </location>
</feature>